<dbReference type="InterPro" id="IPR031106">
    <property type="entry name" value="C/EBP"/>
</dbReference>
<reference evidence="4" key="1">
    <citation type="submission" date="2016-03" db="EMBL/GenBank/DDBJ databases">
        <title>Mechanisms controlling the formation of the plant cell surface in tip-growing cells are functionally conserved among land plants.</title>
        <authorList>
            <person name="Honkanen S."/>
            <person name="Jones V.A."/>
            <person name="Morieri G."/>
            <person name="Champion C."/>
            <person name="Hetherington A.J."/>
            <person name="Kelly S."/>
            <person name="Saint-Marcoux D."/>
            <person name="Proust H."/>
            <person name="Prescott H."/>
            <person name="Dolan L."/>
        </authorList>
    </citation>
    <scope>NUCLEOTIDE SEQUENCE [LARGE SCALE GENOMIC DNA]</scope>
    <source>
        <tissue evidence="4">Whole gametophyte</tissue>
    </source>
</reference>
<name>A0A176VVA0_MARPO</name>
<sequence>MMDDGEVDSPDSGGLRGLQSSDYSHFLDDSSIIQSDWDNLMRTTQVCSHKHICNPTTGPDNTHTHTCEHTHTHTIASGDEEKLTKKKRPSGNKEAVRKYREKQKAVKVNLEVRNAELEKENSKIPELLKENLRLRRKLLEQVPTQAALDQSNAENKRLKTLLLHLRRLIDSELDSTSLQKHPLNLATRVDGCASGQAHLPPGNYYSSVVPCAAPLPCYPARPASQTGVTDLDRMASVGWHTECEHVNTVCHDPESEAHVVSAQCTPFHAEGSTKAACNASVSNHKSNVVGFVKGARRRSNSSHPIPIAYHAGGVPCAAPVPCFNGLKAVNQPELIQQQRVENLSWEGGCEIMTDMCQDTEMTADSSPHCTALSPEEVTQSASTVSRKEPALTSSKLRAEGDSPEEQMFPPGGYFPEGPQCGGLPPCFGSTPGSQTFSDSWFEDCDFINGVCQAHTGGAQSSQAVGSFRPEDATHSTRDGFLGKEQQSLFPLSFFKDLATECYLVDVSQIYPCALSIFL</sequence>
<dbReference type="AlphaFoldDB" id="A0A176VVA0"/>
<evidence type="ECO:0000313" key="5">
    <source>
        <dbReference type="Proteomes" id="UP000077202"/>
    </source>
</evidence>
<evidence type="ECO:0000259" key="3">
    <source>
        <dbReference type="Pfam" id="PF07716"/>
    </source>
</evidence>
<protein>
    <recommendedName>
        <fullName evidence="3">BZIP domain-containing protein</fullName>
    </recommendedName>
</protein>
<dbReference type="Proteomes" id="UP000077202">
    <property type="component" value="Unassembled WGS sequence"/>
</dbReference>
<dbReference type="GO" id="GO:0000978">
    <property type="term" value="F:RNA polymerase II cis-regulatory region sequence-specific DNA binding"/>
    <property type="evidence" value="ECO:0007669"/>
    <property type="project" value="TreeGrafter"/>
</dbReference>
<keyword evidence="1" id="KW-0175">Coiled coil</keyword>
<evidence type="ECO:0000256" key="2">
    <source>
        <dbReference type="SAM" id="MobiDB-lite"/>
    </source>
</evidence>
<dbReference type="PANTHER" id="PTHR23334">
    <property type="entry name" value="CCAAT/ENHANCER BINDING PROTEIN"/>
    <property type="match status" value="1"/>
</dbReference>
<organism evidence="4 5">
    <name type="scientific">Marchantia polymorpha subsp. ruderalis</name>
    <dbReference type="NCBI Taxonomy" id="1480154"/>
    <lineage>
        <taxon>Eukaryota</taxon>
        <taxon>Viridiplantae</taxon>
        <taxon>Streptophyta</taxon>
        <taxon>Embryophyta</taxon>
        <taxon>Marchantiophyta</taxon>
        <taxon>Marchantiopsida</taxon>
        <taxon>Marchantiidae</taxon>
        <taxon>Marchantiales</taxon>
        <taxon>Marchantiaceae</taxon>
        <taxon>Marchantia</taxon>
    </lineage>
</organism>
<dbReference type="InterPro" id="IPR004827">
    <property type="entry name" value="bZIP"/>
</dbReference>
<feature type="region of interest" description="Disordered" evidence="2">
    <location>
        <begin position="1"/>
        <end position="21"/>
    </location>
</feature>
<dbReference type="GO" id="GO:0006351">
    <property type="term" value="P:DNA-templated transcription"/>
    <property type="evidence" value="ECO:0007669"/>
    <property type="project" value="InterPro"/>
</dbReference>
<keyword evidence="5" id="KW-1185">Reference proteome</keyword>
<proteinExistence type="predicted"/>
<evidence type="ECO:0000256" key="1">
    <source>
        <dbReference type="SAM" id="Coils"/>
    </source>
</evidence>
<gene>
    <name evidence="4" type="ORF">AXG93_4343s1080</name>
</gene>
<dbReference type="Pfam" id="PF07716">
    <property type="entry name" value="bZIP_2"/>
    <property type="match status" value="1"/>
</dbReference>
<dbReference type="PANTHER" id="PTHR23334:SF20">
    <property type="entry name" value="BASIC LEUCINE ZIPPER 24"/>
    <property type="match status" value="1"/>
</dbReference>
<dbReference type="EMBL" id="LVLJ01002613">
    <property type="protein sequence ID" value="OAE24343.1"/>
    <property type="molecule type" value="Genomic_DNA"/>
</dbReference>
<accession>A0A176VVA0</accession>
<evidence type="ECO:0000313" key="4">
    <source>
        <dbReference type="EMBL" id="OAE24343.1"/>
    </source>
</evidence>
<feature type="coiled-coil region" evidence="1">
    <location>
        <begin position="100"/>
        <end position="137"/>
    </location>
</feature>
<dbReference type="CDD" id="cd14686">
    <property type="entry name" value="bZIP"/>
    <property type="match status" value="1"/>
</dbReference>
<comment type="caution">
    <text evidence="4">The sequence shown here is derived from an EMBL/GenBank/DDBJ whole genome shotgun (WGS) entry which is preliminary data.</text>
</comment>
<dbReference type="GO" id="GO:0000981">
    <property type="term" value="F:DNA-binding transcription factor activity, RNA polymerase II-specific"/>
    <property type="evidence" value="ECO:0007669"/>
    <property type="project" value="TreeGrafter"/>
</dbReference>
<feature type="region of interest" description="Disordered" evidence="2">
    <location>
        <begin position="362"/>
        <end position="404"/>
    </location>
</feature>
<feature type="region of interest" description="Disordered" evidence="2">
    <location>
        <begin position="74"/>
        <end position="99"/>
    </location>
</feature>
<feature type="domain" description="BZIP" evidence="3">
    <location>
        <begin position="85"/>
        <end position="124"/>
    </location>
</feature>